<reference evidence="3" key="1">
    <citation type="submission" date="2023-04" db="EMBL/GenBank/DDBJ databases">
        <title>Chromosome-level genome of Chaenocephalus aceratus.</title>
        <authorList>
            <person name="Park H."/>
        </authorList>
    </citation>
    <scope>NUCLEOTIDE SEQUENCE</scope>
    <source>
        <strain evidence="3">DE</strain>
        <tissue evidence="3">Muscle</tissue>
    </source>
</reference>
<dbReference type="AlphaFoldDB" id="A0AAD9C3L7"/>
<evidence type="ECO:0000313" key="3">
    <source>
        <dbReference type="EMBL" id="KAK1894960.1"/>
    </source>
</evidence>
<proteinExistence type="predicted"/>
<feature type="chain" id="PRO_5041960834" evidence="2">
    <location>
        <begin position="19"/>
        <end position="87"/>
    </location>
</feature>
<sequence length="87" mass="9710">MVYLSLLFMLPLLSTIYGGTLPAFEALTQPTQVMRSRRPPLPQPYLHLPVFVDSRFPLVEKEQFTPSRGRTGASTRARPGRPVPGSD</sequence>
<dbReference type="Proteomes" id="UP001228049">
    <property type="component" value="Unassembled WGS sequence"/>
</dbReference>
<gene>
    <name evidence="3" type="ORF">KUDE01_020416</name>
</gene>
<comment type="caution">
    <text evidence="3">The sequence shown here is derived from an EMBL/GenBank/DDBJ whole genome shotgun (WGS) entry which is preliminary data.</text>
</comment>
<evidence type="ECO:0000313" key="4">
    <source>
        <dbReference type="Proteomes" id="UP001228049"/>
    </source>
</evidence>
<feature type="region of interest" description="Disordered" evidence="1">
    <location>
        <begin position="62"/>
        <end position="87"/>
    </location>
</feature>
<feature type="compositionally biased region" description="Polar residues" evidence="1">
    <location>
        <begin position="64"/>
        <end position="74"/>
    </location>
</feature>
<feature type="signal peptide" evidence="2">
    <location>
        <begin position="1"/>
        <end position="18"/>
    </location>
</feature>
<evidence type="ECO:0000256" key="1">
    <source>
        <dbReference type="SAM" id="MobiDB-lite"/>
    </source>
</evidence>
<protein>
    <submittedName>
        <fullName evidence="3">Endoplasmic reticulum protein SC65</fullName>
    </submittedName>
</protein>
<keyword evidence="4" id="KW-1185">Reference proteome</keyword>
<name>A0AAD9C3L7_DISEL</name>
<dbReference type="EMBL" id="JASDAP010000010">
    <property type="protein sequence ID" value="KAK1894960.1"/>
    <property type="molecule type" value="Genomic_DNA"/>
</dbReference>
<evidence type="ECO:0000256" key="2">
    <source>
        <dbReference type="SAM" id="SignalP"/>
    </source>
</evidence>
<keyword evidence="2" id="KW-0732">Signal</keyword>
<organism evidence="3 4">
    <name type="scientific">Dissostichus eleginoides</name>
    <name type="common">Patagonian toothfish</name>
    <name type="synonym">Dissostichus amissus</name>
    <dbReference type="NCBI Taxonomy" id="100907"/>
    <lineage>
        <taxon>Eukaryota</taxon>
        <taxon>Metazoa</taxon>
        <taxon>Chordata</taxon>
        <taxon>Craniata</taxon>
        <taxon>Vertebrata</taxon>
        <taxon>Euteleostomi</taxon>
        <taxon>Actinopterygii</taxon>
        <taxon>Neopterygii</taxon>
        <taxon>Teleostei</taxon>
        <taxon>Neoteleostei</taxon>
        <taxon>Acanthomorphata</taxon>
        <taxon>Eupercaria</taxon>
        <taxon>Perciformes</taxon>
        <taxon>Notothenioidei</taxon>
        <taxon>Nototheniidae</taxon>
        <taxon>Dissostichus</taxon>
    </lineage>
</organism>
<accession>A0AAD9C3L7</accession>